<dbReference type="AlphaFoldDB" id="A0A517DRM7"/>
<evidence type="ECO:0000313" key="4">
    <source>
        <dbReference type="EMBL" id="QDR79968.1"/>
    </source>
</evidence>
<accession>A0A517DRM7</accession>
<feature type="transmembrane region" description="Helical" evidence="1">
    <location>
        <begin position="225"/>
        <end position="241"/>
    </location>
</feature>
<dbReference type="Proteomes" id="UP000320776">
    <property type="component" value="Chromosome"/>
</dbReference>
<dbReference type="Pfam" id="PF07664">
    <property type="entry name" value="FeoB_C"/>
    <property type="match status" value="1"/>
</dbReference>
<dbReference type="Pfam" id="PF07670">
    <property type="entry name" value="Gate"/>
    <property type="match status" value="2"/>
</dbReference>
<dbReference type="EMBL" id="CP036259">
    <property type="protein sequence ID" value="QDR79968.1"/>
    <property type="molecule type" value="Genomic_DNA"/>
</dbReference>
<organism evidence="4 5">
    <name type="scientific">Sporomusa termitida</name>
    <dbReference type="NCBI Taxonomy" id="2377"/>
    <lineage>
        <taxon>Bacteria</taxon>
        <taxon>Bacillati</taxon>
        <taxon>Bacillota</taxon>
        <taxon>Negativicutes</taxon>
        <taxon>Selenomonadales</taxon>
        <taxon>Sporomusaceae</taxon>
        <taxon>Sporomusa</taxon>
    </lineage>
</organism>
<dbReference type="InterPro" id="IPR011642">
    <property type="entry name" value="Gate_dom"/>
</dbReference>
<dbReference type="KEGG" id="sted:SPTER_12770"/>
<feature type="transmembrane region" description="Helical" evidence="1">
    <location>
        <begin position="247"/>
        <end position="271"/>
    </location>
</feature>
<evidence type="ECO:0000313" key="5">
    <source>
        <dbReference type="Proteomes" id="UP000320776"/>
    </source>
</evidence>
<feature type="transmembrane region" description="Helical" evidence="1">
    <location>
        <begin position="345"/>
        <end position="365"/>
    </location>
</feature>
<dbReference type="GO" id="GO:0005886">
    <property type="term" value="C:plasma membrane"/>
    <property type="evidence" value="ECO:0007669"/>
    <property type="project" value="TreeGrafter"/>
</dbReference>
<feature type="transmembrane region" description="Helical" evidence="1">
    <location>
        <begin position="134"/>
        <end position="156"/>
    </location>
</feature>
<feature type="domain" description="Nucleoside transporter/FeoB GTPase Gate" evidence="3">
    <location>
        <begin position="312"/>
        <end position="436"/>
    </location>
</feature>
<feature type="domain" description="Ferrous iron transport protein B C-terminal" evidence="2">
    <location>
        <begin position="253"/>
        <end position="302"/>
    </location>
</feature>
<evidence type="ECO:0000259" key="2">
    <source>
        <dbReference type="Pfam" id="PF07664"/>
    </source>
</evidence>
<dbReference type="PANTHER" id="PTHR43185">
    <property type="entry name" value="FERROUS IRON TRANSPORT PROTEIN B"/>
    <property type="match status" value="1"/>
</dbReference>
<dbReference type="GO" id="GO:0015093">
    <property type="term" value="F:ferrous iron transmembrane transporter activity"/>
    <property type="evidence" value="ECO:0007669"/>
    <property type="project" value="InterPro"/>
</dbReference>
<feature type="transmembrane region" description="Helical" evidence="1">
    <location>
        <begin position="408"/>
        <end position="429"/>
    </location>
</feature>
<reference evidence="4 5" key="1">
    <citation type="submission" date="2019-02" db="EMBL/GenBank/DDBJ databases">
        <title>Closed genome of Sporomusa termitida DSM 4440.</title>
        <authorList>
            <person name="Poehlein A."/>
            <person name="Daniel R."/>
        </authorList>
    </citation>
    <scope>NUCLEOTIDE SEQUENCE [LARGE SCALE GENOMIC DNA]</scope>
    <source>
        <strain evidence="4 5">DSM 4440</strain>
    </source>
</reference>
<dbReference type="RefSeq" id="WP_211367498.1">
    <property type="nucleotide sequence ID" value="NZ_CP036259.1"/>
</dbReference>
<keyword evidence="5" id="KW-1185">Reference proteome</keyword>
<feature type="transmembrane region" description="Helical" evidence="1">
    <location>
        <begin position="310"/>
        <end position="333"/>
    </location>
</feature>
<feature type="transmembrane region" description="Helical" evidence="1">
    <location>
        <begin position="441"/>
        <end position="462"/>
    </location>
</feature>
<evidence type="ECO:0000259" key="3">
    <source>
        <dbReference type="Pfam" id="PF07670"/>
    </source>
</evidence>
<sequence length="468" mass="51710">MKDNVKPMSTLAQLCAEADSIRLRHDNTLGDKIVEDIYANAERIARKTVIAPAADKSQWDNKLDDILTSRIFGYPIMLMLLGLVFWITIKGANVPSGLLAGMFFSFQEQLTIWFQAAGAPDWLHGVLVLGLYRAMTWVISVMLPPMAIFFPLFTLLEDLGYLPRVAFNLDNMFKKCKACGKQILTMCMGFGCNAAGVVSCRIIDSPRERLIAILTNNFVPCNGRFPTLIAIATIFVGGALAPQYETAIVTVFMTGLVMLGVAFTFAMSWLLSHTVLKGEASSMVLELPPYRKPQIGSVIYRSMIDRTLFVLKRAVIMAAPAGVITWIFANVYIGDTSILLHLVGWLQPLAYAIGLDGYILLAFILGLPANEIVVPILLMSYLSTGYMIELDELSQLHQIFISHGWTWLTALNTMLFCLLHWPCTTALLSTYKESGSAKWTLLAFLLPTAAGFAVCFVVAQTARFFGLV</sequence>
<protein>
    <submittedName>
        <fullName evidence="4">Fe(2+) transporter FeoB</fullName>
    </submittedName>
</protein>
<feature type="domain" description="Nucleoside transporter/FeoB GTPase Gate" evidence="3">
    <location>
        <begin position="141"/>
        <end position="232"/>
    </location>
</feature>
<keyword evidence="1" id="KW-0472">Membrane</keyword>
<feature type="transmembrane region" description="Helical" evidence="1">
    <location>
        <begin position="372"/>
        <end position="388"/>
    </location>
</feature>
<keyword evidence="1" id="KW-0812">Transmembrane</keyword>
<dbReference type="PANTHER" id="PTHR43185:SF2">
    <property type="entry name" value="FERROUS IRON TRANSPORT PROTEIN B"/>
    <property type="match status" value="1"/>
</dbReference>
<dbReference type="InterPro" id="IPR050860">
    <property type="entry name" value="FeoB_GTPase"/>
</dbReference>
<dbReference type="InterPro" id="IPR011640">
    <property type="entry name" value="Fe2_transport_prot_B_C"/>
</dbReference>
<keyword evidence="1" id="KW-1133">Transmembrane helix</keyword>
<gene>
    <name evidence="4" type="primary">feoB_2</name>
    <name evidence="4" type="ORF">SPTER_12770</name>
</gene>
<name>A0A517DRM7_9FIRM</name>
<feature type="transmembrane region" description="Helical" evidence="1">
    <location>
        <begin position="71"/>
        <end position="89"/>
    </location>
</feature>
<proteinExistence type="predicted"/>
<evidence type="ECO:0000256" key="1">
    <source>
        <dbReference type="SAM" id="Phobius"/>
    </source>
</evidence>